<dbReference type="AlphaFoldDB" id="A0A0E9QSX2"/>
<reference evidence="1" key="1">
    <citation type="submission" date="2014-11" db="EMBL/GenBank/DDBJ databases">
        <authorList>
            <person name="Amaro Gonzalez C."/>
        </authorList>
    </citation>
    <scope>NUCLEOTIDE SEQUENCE</scope>
</reference>
<sequence>MFDCTCTFDCRQTSSALTIEQFQCTHLHQPVKI</sequence>
<evidence type="ECO:0000313" key="1">
    <source>
        <dbReference type="EMBL" id="JAH19919.1"/>
    </source>
</evidence>
<accession>A0A0E9QSX2</accession>
<name>A0A0E9QSX2_ANGAN</name>
<dbReference type="EMBL" id="GBXM01088658">
    <property type="protein sequence ID" value="JAH19919.1"/>
    <property type="molecule type" value="Transcribed_RNA"/>
</dbReference>
<reference evidence="1" key="2">
    <citation type="journal article" date="2015" name="Fish Shellfish Immunol.">
        <title>Early steps in the European eel (Anguilla anguilla)-Vibrio vulnificus interaction in the gills: Role of the RtxA13 toxin.</title>
        <authorList>
            <person name="Callol A."/>
            <person name="Pajuelo D."/>
            <person name="Ebbesson L."/>
            <person name="Teles M."/>
            <person name="MacKenzie S."/>
            <person name="Amaro C."/>
        </authorList>
    </citation>
    <scope>NUCLEOTIDE SEQUENCE</scope>
</reference>
<proteinExistence type="predicted"/>
<protein>
    <submittedName>
        <fullName evidence="1">Uncharacterized protein</fullName>
    </submittedName>
</protein>
<organism evidence="1">
    <name type="scientific">Anguilla anguilla</name>
    <name type="common">European freshwater eel</name>
    <name type="synonym">Muraena anguilla</name>
    <dbReference type="NCBI Taxonomy" id="7936"/>
    <lineage>
        <taxon>Eukaryota</taxon>
        <taxon>Metazoa</taxon>
        <taxon>Chordata</taxon>
        <taxon>Craniata</taxon>
        <taxon>Vertebrata</taxon>
        <taxon>Euteleostomi</taxon>
        <taxon>Actinopterygii</taxon>
        <taxon>Neopterygii</taxon>
        <taxon>Teleostei</taxon>
        <taxon>Anguilliformes</taxon>
        <taxon>Anguillidae</taxon>
        <taxon>Anguilla</taxon>
    </lineage>
</organism>